<dbReference type="EMBL" id="CP001101">
    <property type="protein sequence ID" value="ACE04144.1"/>
    <property type="molecule type" value="Genomic_DNA"/>
</dbReference>
<organism evidence="1">
    <name type="scientific">Chlorobium phaeobacteroides (strain BS1)</name>
    <dbReference type="NCBI Taxonomy" id="331678"/>
    <lineage>
        <taxon>Bacteria</taxon>
        <taxon>Pseudomonadati</taxon>
        <taxon>Chlorobiota</taxon>
        <taxon>Chlorobiia</taxon>
        <taxon>Chlorobiales</taxon>
        <taxon>Chlorobiaceae</taxon>
        <taxon>Chlorobium/Pelodictyon group</taxon>
        <taxon>Chlorobium</taxon>
    </lineage>
</organism>
<dbReference type="eggNOG" id="ENOG50343H9">
    <property type="taxonomic scope" value="Bacteria"/>
</dbReference>
<dbReference type="KEGG" id="cpb:Cphamn1_1212"/>
<dbReference type="AlphaFoldDB" id="B3EQW3"/>
<name>B3EQW3_CHLPB</name>
<dbReference type="HOGENOM" id="CLU_2059136_0_0_10"/>
<protein>
    <submittedName>
        <fullName evidence="1">Uncharacterized protein</fullName>
    </submittedName>
</protein>
<evidence type="ECO:0000313" key="1">
    <source>
        <dbReference type="EMBL" id="ACE04144.1"/>
    </source>
</evidence>
<accession>B3EQW3</accession>
<dbReference type="OrthoDB" id="595071at2"/>
<gene>
    <name evidence="1" type="ordered locus">Cphamn1_1212</name>
</gene>
<proteinExistence type="predicted"/>
<sequence>MVPEKQPVKPYRIAIEWKESNDFVFSCDYQPAVGNSSGTESKITHTHWFPHIQKAMGNVLKKLRREHITFPLFLISLAFEHRHLLNEIEELLRALHANLNRQQGEGRYECFIRGESDKEVSG</sequence>
<reference evidence="1" key="1">
    <citation type="submission" date="2008-06" db="EMBL/GenBank/DDBJ databases">
        <title>Complete sequence of Chlorobium phaeobacteroides BS1.</title>
        <authorList>
            <consortium name="US DOE Joint Genome Institute"/>
            <person name="Lucas S."/>
            <person name="Copeland A."/>
            <person name="Lapidus A."/>
            <person name="Glavina del Rio T."/>
            <person name="Dalin E."/>
            <person name="Tice H."/>
            <person name="Bruce D."/>
            <person name="Goodwin L."/>
            <person name="Pitluck S."/>
            <person name="Schmutz J."/>
            <person name="Larimer F."/>
            <person name="Land M."/>
            <person name="Hauser L."/>
            <person name="Kyrpides N."/>
            <person name="Ovchinnikova G."/>
            <person name="Li T."/>
            <person name="Liu Z."/>
            <person name="Zhao F."/>
            <person name="Overmann J."/>
            <person name="Bryant D.A."/>
            <person name="Richardson P."/>
        </authorList>
    </citation>
    <scope>NUCLEOTIDE SEQUENCE [LARGE SCALE GENOMIC DNA]</scope>
    <source>
        <strain evidence="1">BS1</strain>
    </source>
</reference>